<dbReference type="PANTHER" id="PTHR34957">
    <property type="entry name" value="NUCLEAR TRANSPORT FACTOR 2 (NTF2) FAMILY PROTEIN"/>
    <property type="match status" value="1"/>
</dbReference>
<dbReference type="Pfam" id="PF13474">
    <property type="entry name" value="SnoaL_3"/>
    <property type="match status" value="1"/>
</dbReference>
<evidence type="ECO:0000259" key="1">
    <source>
        <dbReference type="Pfam" id="PF13474"/>
    </source>
</evidence>
<dbReference type="Proteomes" id="UP000197468">
    <property type="component" value="Unassembled WGS sequence"/>
</dbReference>
<dbReference type="PANTHER" id="PTHR34957:SF1">
    <property type="entry name" value="NUCLEAR TRANSPORT FACTOR 2 (NTF2) FAMILY PROTEIN"/>
    <property type="match status" value="1"/>
</dbReference>
<feature type="domain" description="SnoaL-like" evidence="1">
    <location>
        <begin position="19"/>
        <end position="131"/>
    </location>
</feature>
<dbReference type="SUPFAM" id="SSF54427">
    <property type="entry name" value="NTF2-like"/>
    <property type="match status" value="1"/>
</dbReference>
<protein>
    <submittedName>
        <fullName evidence="2">DUF4440 domain-containing protein</fullName>
    </submittedName>
</protein>
<dbReference type="EMBL" id="NIOF01000011">
    <property type="protein sequence ID" value="OWQ86213.1"/>
    <property type="molecule type" value="Genomic_DNA"/>
</dbReference>
<gene>
    <name evidence="2" type="ORF">CDN99_20470</name>
</gene>
<dbReference type="RefSeq" id="WP_088386762.1">
    <property type="nucleotide sequence ID" value="NZ_NIOF01000011.1"/>
</dbReference>
<dbReference type="AlphaFoldDB" id="A0A246J0X7"/>
<dbReference type="InterPro" id="IPR032710">
    <property type="entry name" value="NTF2-like_dom_sf"/>
</dbReference>
<organism evidence="2 3">
    <name type="scientific">Roseateles aquatilis</name>
    <dbReference type="NCBI Taxonomy" id="431061"/>
    <lineage>
        <taxon>Bacteria</taxon>
        <taxon>Pseudomonadati</taxon>
        <taxon>Pseudomonadota</taxon>
        <taxon>Betaproteobacteria</taxon>
        <taxon>Burkholderiales</taxon>
        <taxon>Sphaerotilaceae</taxon>
        <taxon>Roseateles</taxon>
    </lineage>
</organism>
<evidence type="ECO:0000313" key="2">
    <source>
        <dbReference type="EMBL" id="OWQ86213.1"/>
    </source>
</evidence>
<dbReference type="InterPro" id="IPR037401">
    <property type="entry name" value="SnoaL-like"/>
</dbReference>
<sequence length="153" mass="16507">MVRKPQTALLLASPEDTEAQFYEALQGGDLERLMAVWGDEDEVCCVHPGGPRIVGAGAIRASFEAIFARGSVPVHPECQRRLVVGDTAIHHVLERVEITDEDGVQSAWVVATNVYLKTALGWRMVAHHASPGTSQDVKQEMSIAAVGAPTTLH</sequence>
<evidence type="ECO:0000313" key="3">
    <source>
        <dbReference type="Proteomes" id="UP000197468"/>
    </source>
</evidence>
<comment type="caution">
    <text evidence="2">The sequence shown here is derived from an EMBL/GenBank/DDBJ whole genome shotgun (WGS) entry which is preliminary data.</text>
</comment>
<reference evidence="2 3" key="1">
    <citation type="journal article" date="2008" name="Int. J. Syst. Evol. Microbiol.">
        <title>Description of Roseateles aquatilis sp. nov. and Roseateles terrae sp. nov., in the class Betaproteobacteria, and emended description of the genus Roseateles.</title>
        <authorList>
            <person name="Gomila M."/>
            <person name="Bowien B."/>
            <person name="Falsen E."/>
            <person name="Moore E.R."/>
            <person name="Lalucat J."/>
        </authorList>
    </citation>
    <scope>NUCLEOTIDE SEQUENCE [LARGE SCALE GENOMIC DNA]</scope>
    <source>
        <strain evidence="2 3">CCUG 48205</strain>
    </source>
</reference>
<dbReference type="Gene3D" id="3.10.450.50">
    <property type="match status" value="1"/>
</dbReference>
<keyword evidence="3" id="KW-1185">Reference proteome</keyword>
<name>A0A246J0X7_9BURK</name>
<accession>A0A246J0X7</accession>
<proteinExistence type="predicted"/>